<dbReference type="Pfam" id="PF02386">
    <property type="entry name" value="TrkH"/>
    <property type="match status" value="1"/>
</dbReference>
<feature type="transmembrane region" description="Helical" evidence="8">
    <location>
        <begin position="382"/>
        <end position="402"/>
    </location>
</feature>
<evidence type="ECO:0000256" key="4">
    <source>
        <dbReference type="ARBA" id="ARBA00022692"/>
    </source>
</evidence>
<evidence type="ECO:0000256" key="6">
    <source>
        <dbReference type="ARBA" id="ARBA00023065"/>
    </source>
</evidence>
<dbReference type="GO" id="GO:0030001">
    <property type="term" value="P:metal ion transport"/>
    <property type="evidence" value="ECO:0007669"/>
    <property type="project" value="UniProtKB-ARBA"/>
</dbReference>
<feature type="transmembrane region" description="Helical" evidence="8">
    <location>
        <begin position="318"/>
        <end position="340"/>
    </location>
</feature>
<evidence type="ECO:0000256" key="1">
    <source>
        <dbReference type="ARBA" id="ARBA00004141"/>
    </source>
</evidence>
<sequence length="539" mass="60470">MKKLSCFGNKVEHSLPSIQKHSCLFQSRHPVASYLLRNLARRANSFWTQLTYFFLVSAIGYWALKLCEPKSPSYKPRDLDIFFTSVSATTASSMSTVEMEAFSNSQLIIIILLMLFGGEVFTSMLGLYLSRSEFAGRDHRKVNSAVSDHSDKNIELKLPPLYPVKEANTFKFDPEMKGIPLKPAPCGEGLVKYRAAKYLSYVVLAYLIIVHAGGSTLLSVYISVVPSARKVLRDKGLAVQMFSVFMTVSTFANCGFVPLNENMLAFKHNPGLLWLLLPQVLLGNTLYPPCLMAAIWLLKWVTGRAEFDYMLRNSGEMGYAHLLPGFHCLCLAATVCKFVLVQFVALCCMEWGSPAMEGLSPYEKLVGALFEAANTRHAGESVFDLSIISPAILVLFVLMMYLPTHTSFLPVRNVKTAPKIQRDEPRRHLLTRLMFSQLSYLVIFIILICITEREYLKNDPLNFNVLNITIETISAYGNVGFSIGYSCKRRLNTDSPCRDAAYGLVGRWSNKGKFILIIVMFFGRLKKFNMKGGAAWSLS</sequence>
<dbReference type="AlphaFoldDB" id="A0ABD3LC76"/>
<feature type="transmembrane region" description="Helical" evidence="8">
    <location>
        <begin position="46"/>
        <end position="64"/>
    </location>
</feature>
<feature type="transmembrane region" description="Helical" evidence="8">
    <location>
        <begin position="237"/>
        <end position="259"/>
    </location>
</feature>
<dbReference type="PANTHER" id="PTHR31064">
    <property type="entry name" value="POTASSIUM TRANSPORT PROTEIN DDB_G0292412-RELATED"/>
    <property type="match status" value="1"/>
</dbReference>
<evidence type="ECO:0000256" key="5">
    <source>
        <dbReference type="ARBA" id="ARBA00022989"/>
    </source>
</evidence>
<dbReference type="PANTHER" id="PTHR31064:SF30">
    <property type="entry name" value="HIGH-AFFINITY POTASSIUM TRANSPORT PROTEIN-RELATED"/>
    <property type="match status" value="1"/>
</dbReference>
<keyword evidence="7 8" id="KW-0472">Membrane</keyword>
<evidence type="ECO:0000256" key="8">
    <source>
        <dbReference type="SAM" id="Phobius"/>
    </source>
</evidence>
<name>A0ABD3LC76_EUCGL</name>
<comment type="subcellular location">
    <subcellularLocation>
        <location evidence="1">Membrane</location>
        <topology evidence="1">Multi-pass membrane protein</topology>
    </subcellularLocation>
</comment>
<feature type="transmembrane region" description="Helical" evidence="8">
    <location>
        <begin position="271"/>
        <end position="298"/>
    </location>
</feature>
<dbReference type="Proteomes" id="UP001634007">
    <property type="component" value="Unassembled WGS sequence"/>
</dbReference>
<evidence type="ECO:0000256" key="2">
    <source>
        <dbReference type="ARBA" id="ARBA00010864"/>
    </source>
</evidence>
<reference evidence="9 10" key="1">
    <citation type="submission" date="2024-11" db="EMBL/GenBank/DDBJ databases">
        <title>Chromosome-level genome assembly of Eucalyptus globulus Labill. provides insights into its genome evolution.</title>
        <authorList>
            <person name="Li X."/>
        </authorList>
    </citation>
    <scope>NUCLEOTIDE SEQUENCE [LARGE SCALE GENOMIC DNA]</scope>
    <source>
        <strain evidence="9">CL2024</strain>
        <tissue evidence="9">Fresh tender leaves</tissue>
    </source>
</reference>
<feature type="transmembrane region" description="Helical" evidence="8">
    <location>
        <begin position="429"/>
        <end position="450"/>
    </location>
</feature>
<dbReference type="EMBL" id="JBJKBG010000003">
    <property type="protein sequence ID" value="KAL3745830.1"/>
    <property type="molecule type" value="Genomic_DNA"/>
</dbReference>
<dbReference type="InterPro" id="IPR003445">
    <property type="entry name" value="Cat_transpt"/>
</dbReference>
<keyword evidence="4 8" id="KW-0812">Transmembrane</keyword>
<feature type="transmembrane region" description="Helical" evidence="8">
    <location>
        <begin position="198"/>
        <end position="225"/>
    </location>
</feature>
<evidence type="ECO:0000313" key="10">
    <source>
        <dbReference type="Proteomes" id="UP001634007"/>
    </source>
</evidence>
<keyword evidence="5 8" id="KW-1133">Transmembrane helix</keyword>
<proteinExistence type="inferred from homology"/>
<organism evidence="9 10">
    <name type="scientific">Eucalyptus globulus</name>
    <name type="common">Tasmanian blue gum</name>
    <dbReference type="NCBI Taxonomy" id="34317"/>
    <lineage>
        <taxon>Eukaryota</taxon>
        <taxon>Viridiplantae</taxon>
        <taxon>Streptophyta</taxon>
        <taxon>Embryophyta</taxon>
        <taxon>Tracheophyta</taxon>
        <taxon>Spermatophyta</taxon>
        <taxon>Magnoliopsida</taxon>
        <taxon>eudicotyledons</taxon>
        <taxon>Gunneridae</taxon>
        <taxon>Pentapetalae</taxon>
        <taxon>rosids</taxon>
        <taxon>malvids</taxon>
        <taxon>Myrtales</taxon>
        <taxon>Myrtaceae</taxon>
        <taxon>Myrtoideae</taxon>
        <taxon>Eucalypteae</taxon>
        <taxon>Eucalyptus</taxon>
    </lineage>
</organism>
<keyword evidence="10" id="KW-1185">Reference proteome</keyword>
<protein>
    <submittedName>
        <fullName evidence="9">Uncharacterized protein</fullName>
    </submittedName>
</protein>
<evidence type="ECO:0000256" key="3">
    <source>
        <dbReference type="ARBA" id="ARBA00022448"/>
    </source>
</evidence>
<accession>A0ABD3LC76</accession>
<evidence type="ECO:0000313" key="9">
    <source>
        <dbReference type="EMBL" id="KAL3745830.1"/>
    </source>
</evidence>
<keyword evidence="6" id="KW-0406">Ion transport</keyword>
<dbReference type="GO" id="GO:0016020">
    <property type="term" value="C:membrane"/>
    <property type="evidence" value="ECO:0007669"/>
    <property type="project" value="UniProtKB-SubCell"/>
</dbReference>
<feature type="transmembrane region" description="Helical" evidence="8">
    <location>
        <begin position="107"/>
        <end position="130"/>
    </location>
</feature>
<evidence type="ECO:0000256" key="7">
    <source>
        <dbReference type="ARBA" id="ARBA00023136"/>
    </source>
</evidence>
<comment type="similarity">
    <text evidence="2">Belongs to the TrkH potassium transport family. HKT (TC 2.A.38.3) subfamily.</text>
</comment>
<keyword evidence="3" id="KW-0813">Transport</keyword>
<dbReference type="InterPro" id="IPR051143">
    <property type="entry name" value="TrkH_K-transport"/>
</dbReference>
<comment type="caution">
    <text evidence="9">The sequence shown here is derived from an EMBL/GenBank/DDBJ whole genome shotgun (WGS) entry which is preliminary data.</text>
</comment>
<gene>
    <name evidence="9" type="ORF">ACJRO7_014869</name>
</gene>